<dbReference type="SUPFAM" id="SSF103642">
    <property type="entry name" value="Sec-C motif"/>
    <property type="match status" value="1"/>
</dbReference>
<dbReference type="InterPro" id="IPR004027">
    <property type="entry name" value="SEC_C_motif"/>
</dbReference>
<dbReference type="SUPFAM" id="SSF54427">
    <property type="entry name" value="NTF2-like"/>
    <property type="match status" value="1"/>
</dbReference>
<evidence type="ECO:0000313" key="2">
    <source>
        <dbReference type="EMBL" id="CAB4765106.1"/>
    </source>
</evidence>
<proteinExistence type="predicted"/>
<dbReference type="Pfam" id="PF02810">
    <property type="entry name" value="SEC-C"/>
    <property type="match status" value="1"/>
</dbReference>
<sequence>MSGPLGRPAGPGPLGSPGRPVTCPCGSGASYDACCGPLLAGAQLAATPLELMRSRYTAFAVGGREGLDHLFRTWHPRTRPPRLVEDGLDTDRTWTRLDVLGHGADWVEFDAHYARPDGTVGVQHEHSLFAQRAGRWTYLEAAPGDR</sequence>
<dbReference type="EMBL" id="CAEZYQ010000031">
    <property type="protein sequence ID" value="CAB4765106.1"/>
    <property type="molecule type" value="Genomic_DNA"/>
</dbReference>
<gene>
    <name evidence="2" type="ORF">UFOPK2761_02963</name>
</gene>
<evidence type="ECO:0000259" key="1">
    <source>
        <dbReference type="Pfam" id="PF17775"/>
    </source>
</evidence>
<accession>A0A6J6UZZ8</accession>
<reference evidence="2" key="1">
    <citation type="submission" date="2020-05" db="EMBL/GenBank/DDBJ databases">
        <authorList>
            <person name="Chiriac C."/>
            <person name="Salcher M."/>
            <person name="Ghai R."/>
            <person name="Kavagutti S V."/>
        </authorList>
    </citation>
    <scope>NUCLEOTIDE SEQUENCE</scope>
</reference>
<dbReference type="InterPro" id="IPR032710">
    <property type="entry name" value="NTF2-like_dom_sf"/>
</dbReference>
<organism evidence="2">
    <name type="scientific">freshwater metagenome</name>
    <dbReference type="NCBI Taxonomy" id="449393"/>
    <lineage>
        <taxon>unclassified sequences</taxon>
        <taxon>metagenomes</taxon>
        <taxon>ecological metagenomes</taxon>
    </lineage>
</organism>
<dbReference type="Pfam" id="PF17775">
    <property type="entry name" value="YchJ_M-like"/>
    <property type="match status" value="1"/>
</dbReference>
<dbReference type="InterPro" id="IPR048469">
    <property type="entry name" value="YchJ-like_M"/>
</dbReference>
<feature type="domain" description="YchJ-like middle NTF2-like" evidence="1">
    <location>
        <begin position="47"/>
        <end position="140"/>
    </location>
</feature>
<protein>
    <submittedName>
        <fullName evidence="2">Unannotated protein</fullName>
    </submittedName>
</protein>
<name>A0A6J6UZZ8_9ZZZZ</name>
<dbReference type="Gene3D" id="3.10.450.50">
    <property type="match status" value="1"/>
</dbReference>
<dbReference type="AlphaFoldDB" id="A0A6J6UZZ8"/>